<dbReference type="AlphaFoldDB" id="A0AA38GM70"/>
<evidence type="ECO:0000256" key="4">
    <source>
        <dbReference type="ARBA" id="ARBA00022777"/>
    </source>
</evidence>
<evidence type="ECO:0000313" key="7">
    <source>
        <dbReference type="EMBL" id="KAH9324403.1"/>
    </source>
</evidence>
<evidence type="ECO:0000313" key="8">
    <source>
        <dbReference type="Proteomes" id="UP000824469"/>
    </source>
</evidence>
<evidence type="ECO:0000256" key="2">
    <source>
        <dbReference type="ARBA" id="ARBA00022679"/>
    </source>
</evidence>
<keyword evidence="3" id="KW-0547">Nucleotide-binding</keyword>
<evidence type="ECO:0000259" key="6">
    <source>
        <dbReference type="PROSITE" id="PS50011"/>
    </source>
</evidence>
<keyword evidence="8" id="KW-1185">Reference proteome</keyword>
<name>A0AA38GM70_TAXCH</name>
<reference evidence="7 8" key="1">
    <citation type="journal article" date="2021" name="Nat. Plants">
        <title>The Taxus genome provides insights into paclitaxel biosynthesis.</title>
        <authorList>
            <person name="Xiong X."/>
            <person name="Gou J."/>
            <person name="Liao Q."/>
            <person name="Li Y."/>
            <person name="Zhou Q."/>
            <person name="Bi G."/>
            <person name="Li C."/>
            <person name="Du R."/>
            <person name="Wang X."/>
            <person name="Sun T."/>
            <person name="Guo L."/>
            <person name="Liang H."/>
            <person name="Lu P."/>
            <person name="Wu Y."/>
            <person name="Zhang Z."/>
            <person name="Ro D.K."/>
            <person name="Shang Y."/>
            <person name="Huang S."/>
            <person name="Yan J."/>
        </authorList>
    </citation>
    <scope>NUCLEOTIDE SEQUENCE [LARGE SCALE GENOMIC DNA]</scope>
    <source>
        <strain evidence="7">Ta-2019</strain>
    </source>
</reference>
<dbReference type="EMBL" id="JAHRHJ020000002">
    <property type="protein sequence ID" value="KAH9324403.1"/>
    <property type="molecule type" value="Genomic_DNA"/>
</dbReference>
<evidence type="ECO:0000256" key="1">
    <source>
        <dbReference type="ARBA" id="ARBA00006529"/>
    </source>
</evidence>
<gene>
    <name evidence="7" type="ORF">KI387_004581</name>
</gene>
<comment type="similarity">
    <text evidence="1">Belongs to the protein kinase superfamily. STE Ser/Thr protein kinase family. MAP kinase kinase kinase subfamily.</text>
</comment>
<dbReference type="Pfam" id="PF00069">
    <property type="entry name" value="Pkinase"/>
    <property type="match status" value="1"/>
</dbReference>
<protein>
    <recommendedName>
        <fullName evidence="6">Protein kinase domain-containing protein</fullName>
    </recommendedName>
</protein>
<dbReference type="SUPFAM" id="SSF56112">
    <property type="entry name" value="Protein kinase-like (PK-like)"/>
    <property type="match status" value="1"/>
</dbReference>
<dbReference type="InterPro" id="IPR050538">
    <property type="entry name" value="MAP_kinase_kinase_kinase"/>
</dbReference>
<sequence length="517" mass="57164">SLCSNKGIACCFLKHKVIFTSCIDAISGEPDIQFRMVVSILWGVKNFSNKCDMQFELVLSDIRGNRERRPINKLMFAANSKVANCSSGKTNCAKLTKAEIDFQVLVEFVLDVRILLNSNVLCSLHPISIPFSSVVIFWCPLLLNHHGVLFNCICYYEIADKLYIYLEYVSGGSIHKLLQEFGKFDEPIIRSYSRQILAGLAYLHNKNTVHRDIKGANILVDPNGQVKVADFGMAKHITAQSCPLSFKGSPYWMAPEVIKNSNGYNLAVDIWSLGCTVLEMATAKPPWSQYEGGAGHTRNLSSLDTDYATRQSQAKFAYKPSSEHSYAQKNIPMPISLPVSPCGSPLIQPRSLHYRSGRMSPSPISTPLVSSGSSTPLTGGHGAIPFQLNGAMKQSTYAEEGFVSVPRSPNRRYVNGSCLNGIYHDLRPDIYRGTPLIHTPEGSPRAQDQMLADDIFGQAYGGMTRDSNSETQRQYSGQVAFAEHMSQQLLKIPSKLSGIEFRPGSPLLGRSNGHDYF</sequence>
<keyword evidence="5" id="KW-0067">ATP-binding</keyword>
<accession>A0AA38GM70</accession>
<feature type="non-terminal residue" evidence="7">
    <location>
        <position position="1"/>
    </location>
</feature>
<dbReference type="PANTHER" id="PTHR48016">
    <property type="entry name" value="MAP KINASE KINASE KINASE SSK2-RELATED-RELATED"/>
    <property type="match status" value="1"/>
</dbReference>
<dbReference type="Gene3D" id="1.10.510.10">
    <property type="entry name" value="Transferase(Phosphotransferase) domain 1"/>
    <property type="match status" value="1"/>
</dbReference>
<comment type="caution">
    <text evidence="7">The sequence shown here is derived from an EMBL/GenBank/DDBJ whole genome shotgun (WGS) entry which is preliminary data.</text>
</comment>
<feature type="domain" description="Protein kinase" evidence="6">
    <location>
        <begin position="68"/>
        <end position="369"/>
    </location>
</feature>
<dbReference type="PROSITE" id="PS50011">
    <property type="entry name" value="PROTEIN_KINASE_DOM"/>
    <property type="match status" value="1"/>
</dbReference>
<dbReference type="PANTHER" id="PTHR48016:SF17">
    <property type="entry name" value="MITOGEN-ACTIVATED PROTEIN KINASE KINASE KINASE YODA"/>
    <property type="match status" value="1"/>
</dbReference>
<keyword evidence="4" id="KW-0418">Kinase</keyword>
<proteinExistence type="inferred from homology"/>
<keyword evidence="2" id="KW-0808">Transferase</keyword>
<dbReference type="GO" id="GO:0004709">
    <property type="term" value="F:MAP kinase kinase kinase activity"/>
    <property type="evidence" value="ECO:0007669"/>
    <property type="project" value="TreeGrafter"/>
</dbReference>
<dbReference type="SMART" id="SM00220">
    <property type="entry name" value="S_TKc"/>
    <property type="match status" value="1"/>
</dbReference>
<evidence type="ECO:0000256" key="3">
    <source>
        <dbReference type="ARBA" id="ARBA00022741"/>
    </source>
</evidence>
<evidence type="ECO:0000256" key="5">
    <source>
        <dbReference type="ARBA" id="ARBA00022840"/>
    </source>
</evidence>
<organism evidence="7 8">
    <name type="scientific">Taxus chinensis</name>
    <name type="common">Chinese yew</name>
    <name type="synonym">Taxus wallichiana var. chinensis</name>
    <dbReference type="NCBI Taxonomy" id="29808"/>
    <lineage>
        <taxon>Eukaryota</taxon>
        <taxon>Viridiplantae</taxon>
        <taxon>Streptophyta</taxon>
        <taxon>Embryophyta</taxon>
        <taxon>Tracheophyta</taxon>
        <taxon>Spermatophyta</taxon>
        <taxon>Pinopsida</taxon>
        <taxon>Pinidae</taxon>
        <taxon>Conifers II</taxon>
        <taxon>Cupressales</taxon>
        <taxon>Taxaceae</taxon>
        <taxon>Taxus</taxon>
    </lineage>
</organism>
<dbReference type="GO" id="GO:0005737">
    <property type="term" value="C:cytoplasm"/>
    <property type="evidence" value="ECO:0007669"/>
    <property type="project" value="TreeGrafter"/>
</dbReference>
<dbReference type="Proteomes" id="UP000824469">
    <property type="component" value="Unassembled WGS sequence"/>
</dbReference>
<dbReference type="InterPro" id="IPR011009">
    <property type="entry name" value="Kinase-like_dom_sf"/>
</dbReference>
<dbReference type="GO" id="GO:0005524">
    <property type="term" value="F:ATP binding"/>
    <property type="evidence" value="ECO:0007669"/>
    <property type="project" value="UniProtKB-KW"/>
</dbReference>
<dbReference type="InterPro" id="IPR000719">
    <property type="entry name" value="Prot_kinase_dom"/>
</dbReference>